<dbReference type="AlphaFoldDB" id="A0A4R4WR28"/>
<keyword evidence="6" id="KW-1185">Reference proteome</keyword>
<dbReference type="GO" id="GO:0006950">
    <property type="term" value="P:response to stress"/>
    <property type="evidence" value="ECO:0007669"/>
    <property type="project" value="UniProtKB-ARBA"/>
</dbReference>
<dbReference type="Pfam" id="PF00085">
    <property type="entry name" value="Thioredoxin"/>
    <property type="match status" value="1"/>
</dbReference>
<dbReference type="InterPro" id="IPR036249">
    <property type="entry name" value="Thioredoxin-like_sf"/>
</dbReference>
<dbReference type="PANTHER" id="PTHR45663:SF11">
    <property type="entry name" value="GEO12009P1"/>
    <property type="match status" value="1"/>
</dbReference>
<dbReference type="Pfam" id="PF14561">
    <property type="entry name" value="TPR_20"/>
    <property type="match status" value="1"/>
</dbReference>
<evidence type="ECO:0000256" key="3">
    <source>
        <dbReference type="SAM" id="MobiDB-lite"/>
    </source>
</evidence>
<dbReference type="Proteomes" id="UP000294543">
    <property type="component" value="Unassembled WGS sequence"/>
</dbReference>
<proteinExistence type="inferred from homology"/>
<dbReference type="PROSITE" id="PS51352">
    <property type="entry name" value="THIOREDOXIN_2"/>
    <property type="match status" value="1"/>
</dbReference>
<accession>A0A4R4WR28</accession>
<feature type="compositionally biased region" description="Low complexity" evidence="3">
    <location>
        <begin position="158"/>
        <end position="167"/>
    </location>
</feature>
<protein>
    <submittedName>
        <fullName evidence="5">Tetratricopeptide repeat protein</fullName>
    </submittedName>
</protein>
<dbReference type="EMBL" id="SMKP01000048">
    <property type="protein sequence ID" value="TDD20203.1"/>
    <property type="molecule type" value="Genomic_DNA"/>
</dbReference>
<dbReference type="GO" id="GO:0015035">
    <property type="term" value="F:protein-disulfide reductase activity"/>
    <property type="evidence" value="ECO:0007669"/>
    <property type="project" value="TreeGrafter"/>
</dbReference>
<gene>
    <name evidence="5" type="ORF">E1294_18675</name>
</gene>
<dbReference type="SUPFAM" id="SSF48452">
    <property type="entry name" value="TPR-like"/>
    <property type="match status" value="1"/>
</dbReference>
<organism evidence="5 6">
    <name type="scientific">Nonomuraea diastatica</name>
    <dbReference type="NCBI Taxonomy" id="1848329"/>
    <lineage>
        <taxon>Bacteria</taxon>
        <taxon>Bacillati</taxon>
        <taxon>Actinomycetota</taxon>
        <taxon>Actinomycetes</taxon>
        <taxon>Streptosporangiales</taxon>
        <taxon>Streptosporangiaceae</taxon>
        <taxon>Nonomuraea</taxon>
    </lineage>
</organism>
<dbReference type="Pfam" id="PF14559">
    <property type="entry name" value="TPR_19"/>
    <property type="match status" value="1"/>
</dbReference>
<evidence type="ECO:0000256" key="1">
    <source>
        <dbReference type="ARBA" id="ARBA00008987"/>
    </source>
</evidence>
<dbReference type="SUPFAM" id="SSF52833">
    <property type="entry name" value="Thioredoxin-like"/>
    <property type="match status" value="1"/>
</dbReference>
<evidence type="ECO:0000259" key="4">
    <source>
        <dbReference type="PROSITE" id="PS51352"/>
    </source>
</evidence>
<reference evidence="5 6" key="1">
    <citation type="submission" date="2019-03" db="EMBL/GenBank/DDBJ databases">
        <title>Draft genome sequences of novel Actinobacteria.</title>
        <authorList>
            <person name="Sahin N."/>
            <person name="Ay H."/>
            <person name="Saygin H."/>
        </authorList>
    </citation>
    <scope>NUCLEOTIDE SEQUENCE [LARGE SCALE GENOMIC DNA]</scope>
    <source>
        <strain evidence="5 6">KC712</strain>
    </source>
</reference>
<feature type="domain" description="Thioredoxin" evidence="4">
    <location>
        <begin position="30"/>
        <end position="147"/>
    </location>
</feature>
<dbReference type="InterPro" id="IPR011990">
    <property type="entry name" value="TPR-like_helical_dom_sf"/>
</dbReference>
<dbReference type="CDD" id="cd02956">
    <property type="entry name" value="ybbN"/>
    <property type="match status" value="1"/>
</dbReference>
<comment type="caution">
    <text evidence="5">The sequence shown here is derived from an EMBL/GenBank/DDBJ whole genome shotgun (WGS) entry which is preliminary data.</text>
</comment>
<evidence type="ECO:0000313" key="6">
    <source>
        <dbReference type="Proteomes" id="UP000294543"/>
    </source>
</evidence>
<name>A0A4R4WR28_9ACTN</name>
<comment type="similarity">
    <text evidence="1">Belongs to the thioredoxin family.</text>
</comment>
<feature type="region of interest" description="Disordered" evidence="3">
    <location>
        <begin position="158"/>
        <end position="188"/>
    </location>
</feature>
<dbReference type="Gene3D" id="1.25.40.10">
    <property type="entry name" value="Tetratricopeptide repeat domain"/>
    <property type="match status" value="1"/>
</dbReference>
<dbReference type="RefSeq" id="WP_132509786.1">
    <property type="nucleotide sequence ID" value="NZ_SMKP01000048.1"/>
</dbReference>
<sequence length="319" mass="33752">MADFSKPGSLYGAVDLGARKQALEAQARREAAGPQAATASVVDVTEETFTSDVIDKSMTVPVVLDLWSPRAPGSAQLSPVLEKVVGDLGGKAVLAKVNVDASPQIAQALRVQAVPTVLAIFQGQAVTGFQQVLPEQEVRRWLDELMGAVEQFYQANPGARPAEAGEPGELGEPGEQEAPSGPPADPDMVAAEQAIDRGDFDAALQAYQRLLAREPGNEDAKMGLAGVGLLKRTSEADPADVQRRAQDPADLDAQLLAADLEMMSGAVDQAFERIIAVVKRTSGDERDKARRHLLGLFEALPAEDPSLAKARRALASALF</sequence>
<dbReference type="InterPro" id="IPR013766">
    <property type="entry name" value="Thioredoxin_domain"/>
</dbReference>
<dbReference type="GO" id="GO:0005829">
    <property type="term" value="C:cytosol"/>
    <property type="evidence" value="ECO:0007669"/>
    <property type="project" value="TreeGrafter"/>
</dbReference>
<keyword evidence="2" id="KW-0676">Redox-active center</keyword>
<evidence type="ECO:0000313" key="5">
    <source>
        <dbReference type="EMBL" id="TDD20203.1"/>
    </source>
</evidence>
<dbReference type="PANTHER" id="PTHR45663">
    <property type="entry name" value="GEO12009P1"/>
    <property type="match status" value="1"/>
</dbReference>
<evidence type="ECO:0000256" key="2">
    <source>
        <dbReference type="ARBA" id="ARBA00023284"/>
    </source>
</evidence>
<dbReference type="OrthoDB" id="5181746at2"/>
<dbReference type="Gene3D" id="3.40.30.10">
    <property type="entry name" value="Glutaredoxin"/>
    <property type="match status" value="1"/>
</dbReference>
<dbReference type="GO" id="GO:0045454">
    <property type="term" value="P:cell redox homeostasis"/>
    <property type="evidence" value="ECO:0007669"/>
    <property type="project" value="TreeGrafter"/>
</dbReference>